<dbReference type="EMBL" id="JTHP01000028">
    <property type="protein sequence ID" value="KJD44863.1"/>
    <property type="molecule type" value="Genomic_DNA"/>
</dbReference>
<dbReference type="Proteomes" id="UP000032534">
    <property type="component" value="Unassembled WGS sequence"/>
</dbReference>
<evidence type="ECO:0000313" key="2">
    <source>
        <dbReference type="Proteomes" id="UP000032534"/>
    </source>
</evidence>
<dbReference type="AlphaFoldDB" id="A0A0D7X1N1"/>
<reference evidence="1 2" key="1">
    <citation type="submission" date="2014-11" db="EMBL/GenBank/DDBJ databases">
        <title>Draft Genome Sequences of Paenibacillus polymyxa NRRL B-30509 and Paenibacillus terrae NRRL B-30644, Strains from a Poultry Environment that Produce Tridecaptin A and Paenicidins.</title>
        <authorList>
            <person name="van Belkum M.J."/>
            <person name="Lohans C.T."/>
            <person name="Vederas J.C."/>
        </authorList>
    </citation>
    <scope>NUCLEOTIDE SEQUENCE [LARGE SCALE GENOMIC DNA]</scope>
    <source>
        <strain evidence="1 2">NRRL B-30644</strain>
    </source>
</reference>
<dbReference type="OrthoDB" id="9966613at2"/>
<keyword evidence="2" id="KW-1185">Reference proteome</keyword>
<dbReference type="InterPro" id="IPR037914">
    <property type="entry name" value="SpoVT-AbrB_sf"/>
</dbReference>
<dbReference type="SUPFAM" id="SSF89447">
    <property type="entry name" value="AbrB/MazE/MraZ-like"/>
    <property type="match status" value="1"/>
</dbReference>
<accession>A0A0D7X1N1</accession>
<proteinExistence type="predicted"/>
<gene>
    <name evidence="1" type="ORF">QD47_14785</name>
</gene>
<protein>
    <recommendedName>
        <fullName evidence="3">Regulators of stationary/sporulation gene expression</fullName>
    </recommendedName>
</protein>
<dbReference type="RefSeq" id="WP_044646858.1">
    <property type="nucleotide sequence ID" value="NZ_JTHP01000028.1"/>
</dbReference>
<organism evidence="1 2">
    <name type="scientific">Paenibacillus terrae</name>
    <dbReference type="NCBI Taxonomy" id="159743"/>
    <lineage>
        <taxon>Bacteria</taxon>
        <taxon>Bacillati</taxon>
        <taxon>Bacillota</taxon>
        <taxon>Bacilli</taxon>
        <taxon>Bacillales</taxon>
        <taxon>Paenibacillaceae</taxon>
        <taxon>Paenibacillus</taxon>
    </lineage>
</organism>
<sequence>MKYIAMTRILDHLGRFTIPKEILYTCDFEPLDTVEFFIDTEKGIIILKKYIGQSCKFCQSTERLSAYKDSLICNRCINMIKFAFISKAKNNLTPKPVQDTETDKRMLQPKEVMAQLLLNLLEKHPNATQQEYADMLRISQARVSQLKQILEKHQYFRKKQ</sequence>
<name>A0A0D7X1N1_9BACL</name>
<evidence type="ECO:0000313" key="1">
    <source>
        <dbReference type="EMBL" id="KJD44863.1"/>
    </source>
</evidence>
<dbReference type="PATRIC" id="fig|159743.3.peg.3293"/>
<dbReference type="Gene3D" id="2.10.260.10">
    <property type="match status" value="1"/>
</dbReference>
<comment type="caution">
    <text evidence="1">The sequence shown here is derived from an EMBL/GenBank/DDBJ whole genome shotgun (WGS) entry which is preliminary data.</text>
</comment>
<evidence type="ECO:0008006" key="3">
    <source>
        <dbReference type="Google" id="ProtNLM"/>
    </source>
</evidence>